<dbReference type="InterPro" id="IPR029016">
    <property type="entry name" value="GAF-like_dom_sf"/>
</dbReference>
<dbReference type="RefSeq" id="WP_051843075.1">
    <property type="nucleotide sequence ID" value="NZ_LGCN01000240.1"/>
</dbReference>
<comment type="caution">
    <text evidence="5">The sequence shown here is derived from an EMBL/GenBank/DDBJ whole genome shotgun (WGS) entry which is preliminary data.</text>
</comment>
<dbReference type="EMBL" id="LGCN01000240">
    <property type="protein sequence ID" value="KOT30517.1"/>
    <property type="molecule type" value="Genomic_DNA"/>
</dbReference>
<dbReference type="InterPro" id="IPR016032">
    <property type="entry name" value="Sig_transdc_resp-reg_C-effctor"/>
</dbReference>
<name>A0A0M8QM39_9ACTN</name>
<dbReference type="SMART" id="SM00421">
    <property type="entry name" value="HTH_LUXR"/>
    <property type="match status" value="1"/>
</dbReference>
<dbReference type="AlphaFoldDB" id="A0A0M8QM39"/>
<dbReference type="PRINTS" id="PR00038">
    <property type="entry name" value="HTHLUXR"/>
</dbReference>
<keyword evidence="6" id="KW-1185">Reference proteome</keyword>
<feature type="domain" description="HTH luxR-type" evidence="4">
    <location>
        <begin position="293"/>
        <end position="358"/>
    </location>
</feature>
<keyword evidence="3" id="KW-0804">Transcription</keyword>
<dbReference type="Pfam" id="PF00196">
    <property type="entry name" value="GerE"/>
    <property type="match status" value="1"/>
</dbReference>
<dbReference type="CDD" id="cd06170">
    <property type="entry name" value="LuxR_C_like"/>
    <property type="match status" value="1"/>
</dbReference>
<keyword evidence="2" id="KW-0238">DNA-binding</keyword>
<dbReference type="Gene3D" id="1.10.10.10">
    <property type="entry name" value="Winged helix-like DNA-binding domain superfamily/Winged helix DNA-binding domain"/>
    <property type="match status" value="1"/>
</dbReference>
<dbReference type="PANTHER" id="PTHR44688">
    <property type="entry name" value="DNA-BINDING TRANSCRIPTIONAL ACTIVATOR DEVR_DOSR"/>
    <property type="match status" value="1"/>
</dbReference>
<protein>
    <recommendedName>
        <fullName evidence="4">HTH luxR-type domain-containing protein</fullName>
    </recommendedName>
</protein>
<dbReference type="GO" id="GO:0003677">
    <property type="term" value="F:DNA binding"/>
    <property type="evidence" value="ECO:0007669"/>
    <property type="project" value="UniProtKB-KW"/>
</dbReference>
<reference evidence="5 6" key="1">
    <citation type="submission" date="2015-07" db="EMBL/GenBank/DDBJ databases">
        <authorList>
            <person name="Noorani M."/>
        </authorList>
    </citation>
    <scope>NUCLEOTIDE SEQUENCE [LARGE SCALE GENOMIC DNA]</scope>
    <source>
        <strain evidence="5 6">NRRL B-24567</strain>
    </source>
</reference>
<dbReference type="InterPro" id="IPR036388">
    <property type="entry name" value="WH-like_DNA-bd_sf"/>
</dbReference>
<organism evidence="5 6">
    <name type="scientific">Streptomyces caelestis</name>
    <dbReference type="NCBI Taxonomy" id="36816"/>
    <lineage>
        <taxon>Bacteria</taxon>
        <taxon>Bacillati</taxon>
        <taxon>Actinomycetota</taxon>
        <taxon>Actinomycetes</taxon>
        <taxon>Kitasatosporales</taxon>
        <taxon>Streptomycetaceae</taxon>
        <taxon>Streptomyces</taxon>
    </lineage>
</organism>
<evidence type="ECO:0000256" key="1">
    <source>
        <dbReference type="ARBA" id="ARBA00023015"/>
    </source>
</evidence>
<dbReference type="PROSITE" id="PS50043">
    <property type="entry name" value="HTH_LUXR_2"/>
    <property type="match status" value="1"/>
</dbReference>
<dbReference type="PANTHER" id="PTHR44688:SF16">
    <property type="entry name" value="DNA-BINDING TRANSCRIPTIONAL ACTIVATOR DEVR_DOSR"/>
    <property type="match status" value="1"/>
</dbReference>
<evidence type="ECO:0000313" key="6">
    <source>
        <dbReference type="Proteomes" id="UP000037773"/>
    </source>
</evidence>
<dbReference type="Gene3D" id="3.30.450.40">
    <property type="match status" value="1"/>
</dbReference>
<accession>A0A0M8QM39</accession>
<dbReference type="SUPFAM" id="SSF55781">
    <property type="entry name" value="GAF domain-like"/>
    <property type="match status" value="1"/>
</dbReference>
<dbReference type="SUPFAM" id="SSF46894">
    <property type="entry name" value="C-terminal effector domain of the bipartite response regulators"/>
    <property type="match status" value="1"/>
</dbReference>
<dbReference type="Proteomes" id="UP000037773">
    <property type="component" value="Unassembled WGS sequence"/>
</dbReference>
<dbReference type="InterPro" id="IPR000792">
    <property type="entry name" value="Tscrpt_reg_LuxR_C"/>
</dbReference>
<evidence type="ECO:0000259" key="4">
    <source>
        <dbReference type="PROSITE" id="PS50043"/>
    </source>
</evidence>
<sequence length="376" mass="41000">MRRHGGVTRVGGIGDAVARAAQSARSIEDFFDAVKRVVRPVLRFDVYACVTVDPQTLMNTGGDYRDGLPPAMMPRMLDIEYREGDANDLSDLAARPTPVGLLSRETSGNLDLSPRYRDIMRPLNFRDELRVLLRDRHGAWGALVMGRADDSPPFGSPELAVAASLVQPLGSALRRLHLTRLAEENVSETAPGLVLLDGDHQVVHATPTVAMWFDDLVHTDDVPSGDRGLPPAVYAVAAAVRAAGAAPSHTSWMHSRRHGRVRLHAWRLEEPTTTSARTAVVVEQAGPAERIALIAAAYGLTPRERDIMALVLRGRSTVDISRSAGLSPHTVQDHLKAVFDKTGVRSRRDLVATLFVRHYLPDMTPAASAPQRRPSV</sequence>
<dbReference type="PATRIC" id="fig|36816.3.peg.6953"/>
<evidence type="ECO:0000256" key="2">
    <source>
        <dbReference type="ARBA" id="ARBA00023125"/>
    </source>
</evidence>
<gene>
    <name evidence="5" type="ORF">ADK41_32070</name>
</gene>
<evidence type="ECO:0000313" key="5">
    <source>
        <dbReference type="EMBL" id="KOT30517.1"/>
    </source>
</evidence>
<proteinExistence type="predicted"/>
<dbReference type="OrthoDB" id="9815744at2"/>
<keyword evidence="1" id="KW-0805">Transcription regulation</keyword>
<dbReference type="GO" id="GO:0006355">
    <property type="term" value="P:regulation of DNA-templated transcription"/>
    <property type="evidence" value="ECO:0007669"/>
    <property type="project" value="InterPro"/>
</dbReference>
<evidence type="ECO:0000256" key="3">
    <source>
        <dbReference type="ARBA" id="ARBA00023163"/>
    </source>
</evidence>